<dbReference type="InterPro" id="IPR049613">
    <property type="entry name" value="Byr1-like_cat"/>
</dbReference>
<dbReference type="GO" id="GO:0004674">
    <property type="term" value="F:protein serine/threonine kinase activity"/>
    <property type="evidence" value="ECO:0007669"/>
    <property type="project" value="UniProtKB-KW"/>
</dbReference>
<dbReference type="PROSITE" id="PS50011">
    <property type="entry name" value="PROTEIN_KINASE_DOM"/>
    <property type="match status" value="1"/>
</dbReference>
<dbReference type="CDD" id="cd06620">
    <property type="entry name" value="PKc_Byr1_like"/>
    <property type="match status" value="1"/>
</dbReference>
<reference evidence="11" key="1">
    <citation type="submission" date="2017-03" db="EMBL/GenBank/DDBJ databases">
        <title>Genomes of endolithic fungi from Antarctica.</title>
        <authorList>
            <person name="Coleine C."/>
            <person name="Masonjones S."/>
            <person name="Stajich J.E."/>
        </authorList>
    </citation>
    <scope>NUCLEOTIDE SEQUENCE [LARGE SCALE GENOMIC DNA]</scope>
    <source>
        <strain evidence="11">CCFEE 5527</strain>
    </source>
</reference>
<organism evidence="10 11">
    <name type="scientific">Cryoendolithus antarcticus</name>
    <dbReference type="NCBI Taxonomy" id="1507870"/>
    <lineage>
        <taxon>Eukaryota</taxon>
        <taxon>Fungi</taxon>
        <taxon>Dikarya</taxon>
        <taxon>Ascomycota</taxon>
        <taxon>Pezizomycotina</taxon>
        <taxon>Dothideomycetes</taxon>
        <taxon>Dothideomycetidae</taxon>
        <taxon>Cladosporiales</taxon>
        <taxon>Cladosporiaceae</taxon>
        <taxon>Cryoendolithus</taxon>
    </lineage>
</organism>
<proteinExistence type="inferred from homology"/>
<dbReference type="InParanoid" id="A0A1V8SZ67"/>
<evidence type="ECO:0000256" key="6">
    <source>
        <dbReference type="ARBA" id="ARBA00038035"/>
    </source>
</evidence>
<feature type="compositionally biased region" description="Polar residues" evidence="8">
    <location>
        <begin position="381"/>
        <end position="409"/>
    </location>
</feature>
<keyword evidence="11" id="KW-1185">Reference proteome</keyword>
<keyword evidence="1" id="KW-0723">Serine/threonine-protein kinase</keyword>
<dbReference type="AlphaFoldDB" id="A0A1V8SZ67"/>
<feature type="compositionally biased region" description="Basic and acidic residues" evidence="8">
    <location>
        <begin position="470"/>
        <end position="484"/>
    </location>
</feature>
<evidence type="ECO:0000256" key="1">
    <source>
        <dbReference type="ARBA" id="ARBA00022527"/>
    </source>
</evidence>
<feature type="binding site" evidence="7">
    <location>
        <position position="95"/>
    </location>
    <ligand>
        <name>ATP</name>
        <dbReference type="ChEBI" id="CHEBI:30616"/>
    </ligand>
</feature>
<dbReference type="SUPFAM" id="SSF56112">
    <property type="entry name" value="Protein kinase-like (PK-like)"/>
    <property type="match status" value="1"/>
</dbReference>
<dbReference type="Gene3D" id="3.30.200.20">
    <property type="entry name" value="Phosphorylase Kinase, domain 1"/>
    <property type="match status" value="1"/>
</dbReference>
<dbReference type="FunFam" id="1.10.510.10:FF:000253">
    <property type="entry name" value="MAP kinase kinase Ste7"/>
    <property type="match status" value="1"/>
</dbReference>
<dbReference type="PANTHER" id="PTHR47448">
    <property type="entry name" value="DUAL SPECIFICITY MITOGEN-ACTIVATED PROTEIN KINASE KINASE DSOR1-LIKE PROTEIN"/>
    <property type="match status" value="1"/>
</dbReference>
<evidence type="ECO:0000256" key="3">
    <source>
        <dbReference type="ARBA" id="ARBA00022741"/>
    </source>
</evidence>
<evidence type="ECO:0000259" key="9">
    <source>
        <dbReference type="PROSITE" id="PS50011"/>
    </source>
</evidence>
<dbReference type="GO" id="GO:0005524">
    <property type="term" value="F:ATP binding"/>
    <property type="evidence" value="ECO:0007669"/>
    <property type="project" value="UniProtKB-UniRule"/>
</dbReference>
<dbReference type="Pfam" id="PF06985">
    <property type="entry name" value="HET"/>
    <property type="match status" value="1"/>
</dbReference>
<evidence type="ECO:0000313" key="11">
    <source>
        <dbReference type="Proteomes" id="UP000192596"/>
    </source>
</evidence>
<evidence type="ECO:0000256" key="2">
    <source>
        <dbReference type="ARBA" id="ARBA00022679"/>
    </source>
</evidence>
<keyword evidence="5 7" id="KW-0067">ATP-binding</keyword>
<dbReference type="EMBL" id="NAJO01000022">
    <property type="protein sequence ID" value="OQO04374.1"/>
    <property type="molecule type" value="Genomic_DNA"/>
</dbReference>
<dbReference type="InterPro" id="IPR050915">
    <property type="entry name" value="MAP_kinase_kinase"/>
</dbReference>
<feature type="region of interest" description="Disordered" evidence="8">
    <location>
        <begin position="1"/>
        <end position="45"/>
    </location>
</feature>
<keyword evidence="3 7" id="KW-0547">Nucleotide-binding</keyword>
<keyword evidence="4" id="KW-0418">Kinase</keyword>
<feature type="region of interest" description="Disordered" evidence="8">
    <location>
        <begin position="381"/>
        <end position="500"/>
    </location>
</feature>
<dbReference type="GO" id="GO:0004712">
    <property type="term" value="F:protein serine/threonine/tyrosine kinase activity"/>
    <property type="evidence" value="ECO:0007669"/>
    <property type="project" value="UniProtKB-ARBA"/>
</dbReference>
<dbReference type="InterPro" id="IPR008271">
    <property type="entry name" value="Ser/Thr_kinase_AS"/>
</dbReference>
<accession>A0A1V8SZ67</accession>
<dbReference type="Pfam" id="PF00069">
    <property type="entry name" value="Pkinase"/>
    <property type="match status" value="1"/>
</dbReference>
<dbReference type="PROSITE" id="PS00107">
    <property type="entry name" value="PROTEIN_KINASE_ATP"/>
    <property type="match status" value="1"/>
</dbReference>
<dbReference type="GO" id="GO:0000165">
    <property type="term" value="P:MAPK cascade"/>
    <property type="evidence" value="ECO:0007669"/>
    <property type="project" value="UniProtKB-ARBA"/>
</dbReference>
<feature type="domain" description="Protein kinase" evidence="9">
    <location>
        <begin position="66"/>
        <end position="332"/>
    </location>
</feature>
<evidence type="ECO:0000313" key="10">
    <source>
        <dbReference type="EMBL" id="OQO04374.1"/>
    </source>
</evidence>
<dbReference type="STRING" id="1507870.A0A1V8SZ67"/>
<dbReference type="PROSITE" id="PS00108">
    <property type="entry name" value="PROTEIN_KINASE_ST"/>
    <property type="match status" value="1"/>
</dbReference>
<dbReference type="Proteomes" id="UP000192596">
    <property type="component" value="Unassembled WGS sequence"/>
</dbReference>
<sequence>MADPFQARTMKRKNVKGLALSAPPKPLPPSAQDSQLPGALGDSLNDRPDTLEIGVEFRLDLRSEDLVVLKELGAGNGGTVSKVMHSATKVVMARKIIHVEAKKEVRKRIVRELQIMFECNSPYIVGFYGAFMNESGDVTMCMEYADVGSLDSISKNFGPVRVDVLGKIAEAILGGLSYLYQAHRIMHRDIKPSNVLVNSRGQIKLCDFGVSSELENSVADTFVGTGTYMAPERIQGSPYTVKSDVWSVGLTLMELAIGKFPFSIESEDGDEDTAGPQGILDLLQQIVLEPAPKLPKSDAFPSILEDVIAKCLMKNPEERPTPKELFDTDPFLRAAKRTPVDLEQWAVSMMEKHNRKSHLVPPLTPSTQALLRGQDTPLITAQAPSSERTPTVGTIPISSAPLNGVSTPATARPSFPTRTSSSQQTPRDSGYAQQQQQQQQQTQMNLPIRQAPPLTSRRPESLQQQPQPQHRPDTSGSDRSDNTRRAPRAQYPEVPRSGAYPERLTKSNFRLLELAIPPIEDFLNASVRTSISCTLITFPLEACPAYECISYAWDEPLANRGHVETTALVNGVETAITPNLAHAMRQRIAAVYAEPYRNEGGTAWFWIDAVCINQADFEERTIQVSIMHIIYRNSVKVLVWLGPDPDNEAYQVREFFRAILQQYYENNYDEFFLSKLQDRSLEGTNLPRYEAAIWKKTVRFWDRAYFSRSWVLQEIALAKQAEIWCGPTWFMRQELGEISWFYLRSEIGKTLIPLRYGTSIGDKSYEGHMIGTTTLRYQAMRNLLAGDRSESANPKMFADRLVGLGRQLSIGEGRTAMLRIFAQQLHACFATETTDPRDRINVLLVIMKQVASVYGFPELPLSIDYSKSAAIVFQEVTTWVIEESGWLGILGLVHERRTVEQSHRSNMPSWVIDFTANKPSGPTLIRVRGNQPGLVQATQFCTGAREPRIHGSILEVSIRHIGTVTHVGNSYNEMIDDGDFDATAALLLTCPALINSHGRNRIDWWINTFQACESATPCDQNTRANFSHWLRWLTWRRILRDWGAGTLTDAADFFRTQVSVMQLASEDEIHTIPTYDFWRDVLPFPAKQDRLFRDRTSDEFKLELPLQGRRLVLLDNLGAPPCPAAKLLAVVPQTVVVGDEVCLVAGSATPCLLRRAESDIQSPMVMRMPRAYFVGEVYVNGCGEPVDMFGDGEWERLQIL</sequence>
<keyword evidence="2" id="KW-0808">Transferase</keyword>
<dbReference type="PANTHER" id="PTHR47448:SF1">
    <property type="entry name" value="SERINE_THREONINE-PROTEIN KINASE STE7 HOMOLOG"/>
    <property type="match status" value="1"/>
</dbReference>
<dbReference type="InterPro" id="IPR000719">
    <property type="entry name" value="Prot_kinase_dom"/>
</dbReference>
<evidence type="ECO:0000256" key="4">
    <source>
        <dbReference type="ARBA" id="ARBA00022777"/>
    </source>
</evidence>
<dbReference type="InterPro" id="IPR010730">
    <property type="entry name" value="HET"/>
</dbReference>
<dbReference type="SMART" id="SM00220">
    <property type="entry name" value="S_TKc"/>
    <property type="match status" value="1"/>
</dbReference>
<name>A0A1V8SZ67_9PEZI</name>
<protein>
    <recommendedName>
        <fullName evidence="9">Protein kinase domain-containing protein</fullName>
    </recommendedName>
</protein>
<comment type="caution">
    <text evidence="10">The sequence shown here is derived from an EMBL/GenBank/DDBJ whole genome shotgun (WGS) entry which is preliminary data.</text>
</comment>
<dbReference type="FunFam" id="3.30.200.20:FF:000261">
    <property type="entry name" value="MAP kinase kinase Ste7"/>
    <property type="match status" value="1"/>
</dbReference>
<comment type="similarity">
    <text evidence="6">Belongs to the protein kinase superfamily. STE Ser/Thr protein kinase family. MAP kinase kinase subfamily.</text>
</comment>
<dbReference type="InterPro" id="IPR011009">
    <property type="entry name" value="Kinase-like_dom_sf"/>
</dbReference>
<feature type="compositionally biased region" description="Polar residues" evidence="8">
    <location>
        <begin position="416"/>
        <end position="427"/>
    </location>
</feature>
<dbReference type="InterPro" id="IPR017441">
    <property type="entry name" value="Protein_kinase_ATP_BS"/>
</dbReference>
<feature type="compositionally biased region" description="Low complexity" evidence="8">
    <location>
        <begin position="433"/>
        <end position="443"/>
    </location>
</feature>
<evidence type="ECO:0000256" key="8">
    <source>
        <dbReference type="SAM" id="MobiDB-lite"/>
    </source>
</evidence>
<dbReference type="OrthoDB" id="10252354at2759"/>
<dbReference type="Gene3D" id="1.10.510.10">
    <property type="entry name" value="Transferase(Phosphotransferase) domain 1"/>
    <property type="match status" value="1"/>
</dbReference>
<evidence type="ECO:0000256" key="5">
    <source>
        <dbReference type="ARBA" id="ARBA00022840"/>
    </source>
</evidence>
<gene>
    <name evidence="10" type="ORF">B0A48_10985</name>
</gene>
<evidence type="ECO:0000256" key="7">
    <source>
        <dbReference type="PROSITE-ProRule" id="PRU10141"/>
    </source>
</evidence>